<dbReference type="EMBL" id="HG992979">
    <property type="protein sequence ID" value="CAE7020754.1"/>
    <property type="molecule type" value="Genomic_DNA"/>
</dbReference>
<dbReference type="AlphaFoldDB" id="A0A6S6VSX4"/>
<name>A0A6S6VSX4_9PLEO</name>
<gene>
    <name evidence="1" type="ORF">PTTW11_03132</name>
</gene>
<evidence type="ECO:0000313" key="2">
    <source>
        <dbReference type="Proteomes" id="UP000472372"/>
    </source>
</evidence>
<organism evidence="1 2">
    <name type="scientific">Pyrenophora teres f. teres</name>
    <dbReference type="NCBI Taxonomy" id="97479"/>
    <lineage>
        <taxon>Eukaryota</taxon>
        <taxon>Fungi</taxon>
        <taxon>Dikarya</taxon>
        <taxon>Ascomycota</taxon>
        <taxon>Pezizomycotina</taxon>
        <taxon>Dothideomycetes</taxon>
        <taxon>Pleosporomycetidae</taxon>
        <taxon>Pleosporales</taxon>
        <taxon>Pleosporineae</taxon>
        <taxon>Pleosporaceae</taxon>
        <taxon>Pyrenophora</taxon>
    </lineage>
</organism>
<protein>
    <submittedName>
        <fullName evidence="1">Uncharacterized protein</fullName>
    </submittedName>
</protein>
<proteinExistence type="predicted"/>
<accession>A0A6S6VSX4</accession>
<dbReference type="Proteomes" id="UP000472372">
    <property type="component" value="Chromosome 3"/>
</dbReference>
<sequence>MTVVNADDFDVDQTLPLLQATLREESDDINWNVVYEAVTESTPLLRRTSSFQQTPFSINTGSFANSTEYRNYVNDVLKKELEHVYVGIPGFFLTRSLEMCQV</sequence>
<reference evidence="1" key="1">
    <citation type="submission" date="2021-02" db="EMBL/GenBank/DDBJ databases">
        <authorList>
            <person name="Syme A R."/>
            <person name="Syme A R."/>
            <person name="Moolhuijzen P."/>
        </authorList>
    </citation>
    <scope>NUCLEOTIDE SEQUENCE</scope>
    <source>
        <strain evidence="1">W1-1</strain>
    </source>
</reference>
<evidence type="ECO:0000313" key="1">
    <source>
        <dbReference type="EMBL" id="CAE7020754.1"/>
    </source>
</evidence>